<dbReference type="OrthoDB" id="2430277at2759"/>
<dbReference type="eggNOG" id="ENOG502S0YW">
    <property type="taxonomic scope" value="Eukaryota"/>
</dbReference>
<dbReference type="Pfam" id="PF02205">
    <property type="entry name" value="WH2"/>
    <property type="match status" value="1"/>
</dbReference>
<feature type="compositionally biased region" description="Pro residues" evidence="1">
    <location>
        <begin position="285"/>
        <end position="315"/>
    </location>
</feature>
<dbReference type="AlphaFoldDB" id="U1HLK9"/>
<evidence type="ECO:0000313" key="4">
    <source>
        <dbReference type="Proteomes" id="UP000019373"/>
    </source>
</evidence>
<evidence type="ECO:0000313" key="3">
    <source>
        <dbReference type="EMBL" id="ERF71145.1"/>
    </source>
</evidence>
<keyword evidence="4" id="KW-1185">Reference proteome</keyword>
<feature type="compositionally biased region" description="Polar residues" evidence="1">
    <location>
        <begin position="398"/>
        <end position="408"/>
    </location>
</feature>
<dbReference type="EMBL" id="KE721233">
    <property type="protein sequence ID" value="ERF71145.1"/>
    <property type="molecule type" value="Genomic_DNA"/>
</dbReference>
<dbReference type="GeneID" id="19240921"/>
<feature type="compositionally biased region" description="Pro residues" evidence="1">
    <location>
        <begin position="21"/>
        <end position="33"/>
    </location>
</feature>
<feature type="domain" description="WH2" evidence="2">
    <location>
        <begin position="50"/>
        <end position="67"/>
    </location>
</feature>
<accession>U1HLK9</accession>
<feature type="region of interest" description="Disordered" evidence="1">
    <location>
        <begin position="1"/>
        <end position="451"/>
    </location>
</feature>
<feature type="compositionally biased region" description="Pro residues" evidence="1">
    <location>
        <begin position="177"/>
        <end position="193"/>
    </location>
</feature>
<feature type="compositionally biased region" description="Pro residues" evidence="1">
    <location>
        <begin position="245"/>
        <end position="256"/>
    </location>
</feature>
<dbReference type="HOGENOM" id="CLU_049614_0_0_1"/>
<dbReference type="PROSITE" id="PS51082">
    <property type="entry name" value="WH2"/>
    <property type="match status" value="1"/>
</dbReference>
<dbReference type="RefSeq" id="XP_007803161.1">
    <property type="nucleotide sequence ID" value="XM_007804970.1"/>
</dbReference>
<organism evidence="3 4">
    <name type="scientific">Endocarpon pusillum (strain Z07020 / HMAS-L-300199)</name>
    <name type="common">Lichen-forming fungus</name>
    <dbReference type="NCBI Taxonomy" id="1263415"/>
    <lineage>
        <taxon>Eukaryota</taxon>
        <taxon>Fungi</taxon>
        <taxon>Dikarya</taxon>
        <taxon>Ascomycota</taxon>
        <taxon>Pezizomycotina</taxon>
        <taxon>Eurotiomycetes</taxon>
        <taxon>Chaetothyriomycetidae</taxon>
        <taxon>Verrucariales</taxon>
        <taxon>Verrucariaceae</taxon>
        <taxon>Endocarpon</taxon>
    </lineage>
</organism>
<evidence type="ECO:0000256" key="1">
    <source>
        <dbReference type="SAM" id="MobiDB-lite"/>
    </source>
</evidence>
<evidence type="ECO:0000259" key="2">
    <source>
        <dbReference type="PROSITE" id="PS51082"/>
    </source>
</evidence>
<dbReference type="GO" id="GO:0003779">
    <property type="term" value="F:actin binding"/>
    <property type="evidence" value="ECO:0007669"/>
    <property type="project" value="InterPro"/>
</dbReference>
<feature type="compositionally biased region" description="Gly residues" evidence="1">
    <location>
        <begin position="120"/>
        <end position="132"/>
    </location>
</feature>
<feature type="compositionally biased region" description="Pro residues" evidence="1">
    <location>
        <begin position="1"/>
        <end position="14"/>
    </location>
</feature>
<sequence length="451" mass="44899">MPGPPPPPPPPPMPGFGTGGGPPPPPPPPPGGAPGPGSLPNRPPKAAAKDRGALLSDISKGRPLKKAITNDRSAPIIHKKSDSGPPLGGAPPIPGSKAPSNLAPPPPVGGVNRVRSNSDTGGGSGGEPGGMGSAPQLGGLFAGGMPKLKKRGGGIDTGASGDSSYSSDPETNRSSAPRPPIGSAPGPPAPPGGLAPSIPKVNGLRPTPQSTESSPPFSNPLVANLRRPPPKPAPRPSSSVSVPVSKPPPPPPPPPVTSRKPSSAFQPPAPPPPPPLSASPSRSAAPPPPPSSAPSLPPSRSTPPPPSSAPAPAPSTPLHGLQNSVAMQAARNAFSTQRLSPSSAPPPPPTSPPVAPPPPPASAPSPPLSRPSPHSQPIGRSNLDPSMYMPSNGGSGSPGRTPTKSTLQIDDRRWKFQDESQLPPPRQFVGGPKQYRAGRGSSVPLDLQGLL</sequence>
<dbReference type="OMA" id="NAFGHSQ"/>
<proteinExistence type="predicted"/>
<feature type="compositionally biased region" description="Polar residues" evidence="1">
    <location>
        <begin position="160"/>
        <end position="169"/>
    </location>
</feature>
<gene>
    <name evidence="3" type="ORF">EPUS_05974</name>
</gene>
<dbReference type="Proteomes" id="UP000019373">
    <property type="component" value="Unassembled WGS sequence"/>
</dbReference>
<name>U1HLK9_ENDPU</name>
<feature type="compositionally biased region" description="Basic and acidic residues" evidence="1">
    <location>
        <begin position="409"/>
        <end position="418"/>
    </location>
</feature>
<feature type="compositionally biased region" description="Pro residues" evidence="1">
    <location>
        <begin position="267"/>
        <end position="277"/>
    </location>
</feature>
<feature type="compositionally biased region" description="Low complexity" evidence="1">
    <location>
        <begin position="257"/>
        <end position="266"/>
    </location>
</feature>
<dbReference type="InterPro" id="IPR003124">
    <property type="entry name" value="WH2_dom"/>
</dbReference>
<feature type="compositionally biased region" description="Pro residues" evidence="1">
    <location>
        <begin position="343"/>
        <end position="370"/>
    </location>
</feature>
<reference evidence="4" key="1">
    <citation type="journal article" date="2014" name="BMC Genomics">
        <title>Genome characteristics reveal the impact of lichenization on lichen-forming fungus Endocarpon pusillum Hedwig (Verrucariales, Ascomycota).</title>
        <authorList>
            <person name="Wang Y.-Y."/>
            <person name="Liu B."/>
            <person name="Zhang X.-Y."/>
            <person name="Zhou Q.-M."/>
            <person name="Zhang T."/>
            <person name="Li H."/>
            <person name="Yu Y.-F."/>
            <person name="Zhang X.-L."/>
            <person name="Hao X.-Y."/>
            <person name="Wang M."/>
            <person name="Wang L."/>
            <person name="Wei J.-C."/>
        </authorList>
    </citation>
    <scope>NUCLEOTIDE SEQUENCE [LARGE SCALE GENOMIC DNA]</scope>
    <source>
        <strain evidence="4">Z07020 / HMAS-L-300199</strain>
    </source>
</reference>
<feature type="compositionally biased region" description="Polar residues" evidence="1">
    <location>
        <begin position="207"/>
        <end position="216"/>
    </location>
</feature>
<protein>
    <recommendedName>
        <fullName evidence="2">WH2 domain-containing protein</fullName>
    </recommendedName>
</protein>